<evidence type="ECO:0000256" key="4">
    <source>
        <dbReference type="ARBA" id="ARBA00022801"/>
    </source>
</evidence>
<evidence type="ECO:0000313" key="13">
    <source>
        <dbReference type="Proteomes" id="UP000327044"/>
    </source>
</evidence>
<comment type="cofactor">
    <cofactor evidence="8">
        <name>Zn(2+)</name>
        <dbReference type="ChEBI" id="CHEBI:29105"/>
    </cofactor>
    <text evidence="8">Binds 2 Zn(2+) ions per subunit.</text>
</comment>
<dbReference type="InterPro" id="IPR036365">
    <property type="entry name" value="PGBD-like_sf"/>
</dbReference>
<feature type="binding site" evidence="8">
    <location>
        <position position="163"/>
    </location>
    <ligand>
        <name>Ca(2+)</name>
        <dbReference type="ChEBI" id="CHEBI:29108"/>
        <label>3</label>
    </ligand>
</feature>
<dbReference type="PRINTS" id="PR00138">
    <property type="entry name" value="MATRIXIN"/>
</dbReference>
<dbReference type="SUPFAM" id="SSF47090">
    <property type="entry name" value="PGBD-like"/>
    <property type="match status" value="1"/>
</dbReference>
<evidence type="ECO:0000313" key="12">
    <source>
        <dbReference type="EMBL" id="KAB0796636.1"/>
    </source>
</evidence>
<organism evidence="12 13">
    <name type="scientific">Photinus pyralis</name>
    <name type="common">Common eastern firefly</name>
    <name type="synonym">Lampyris pyralis</name>
    <dbReference type="NCBI Taxonomy" id="7054"/>
    <lineage>
        <taxon>Eukaryota</taxon>
        <taxon>Metazoa</taxon>
        <taxon>Ecdysozoa</taxon>
        <taxon>Arthropoda</taxon>
        <taxon>Hexapoda</taxon>
        <taxon>Insecta</taxon>
        <taxon>Pterygota</taxon>
        <taxon>Neoptera</taxon>
        <taxon>Endopterygota</taxon>
        <taxon>Coleoptera</taxon>
        <taxon>Polyphaga</taxon>
        <taxon>Elateriformia</taxon>
        <taxon>Elateroidea</taxon>
        <taxon>Lampyridae</taxon>
        <taxon>Lampyrinae</taxon>
        <taxon>Photinus</taxon>
    </lineage>
</organism>
<dbReference type="PANTHER" id="PTHR10201">
    <property type="entry name" value="MATRIX METALLOPROTEINASE"/>
    <property type="match status" value="1"/>
</dbReference>
<feature type="binding site" evidence="8">
    <location>
        <position position="145"/>
    </location>
    <ligand>
        <name>Ca(2+)</name>
        <dbReference type="ChEBI" id="CHEBI:29108"/>
        <label>2</label>
    </ligand>
</feature>
<feature type="signal peptide" evidence="10">
    <location>
        <begin position="1"/>
        <end position="15"/>
    </location>
</feature>
<keyword evidence="10" id="KW-0732">Signal</keyword>
<keyword evidence="13" id="KW-1185">Reference proteome</keyword>
<feature type="binding site" evidence="8">
    <location>
        <position position="213"/>
    </location>
    <ligand>
        <name>Zn(2+)</name>
        <dbReference type="ChEBI" id="CHEBI:29105"/>
        <label>2</label>
        <note>catalytic</note>
    </ligand>
</feature>
<feature type="binding site" evidence="8">
    <location>
        <position position="207"/>
    </location>
    <ligand>
        <name>Zn(2+)</name>
        <dbReference type="ChEBI" id="CHEBI:29105"/>
        <label>2</label>
        <note>catalytic</note>
    </ligand>
</feature>
<dbReference type="Proteomes" id="UP000327044">
    <property type="component" value="Unassembled WGS sequence"/>
</dbReference>
<feature type="domain" description="Peptidase metallopeptidase" evidence="11">
    <location>
        <begin position="91"/>
        <end position="244"/>
    </location>
</feature>
<evidence type="ECO:0000256" key="9">
    <source>
        <dbReference type="PIRSR" id="PIRSR621190-5"/>
    </source>
</evidence>
<evidence type="ECO:0000259" key="11">
    <source>
        <dbReference type="SMART" id="SM00235"/>
    </source>
</evidence>
<evidence type="ECO:0000256" key="2">
    <source>
        <dbReference type="ARBA" id="ARBA00022670"/>
    </source>
</evidence>
<dbReference type="InParanoid" id="A0A5N4AH77"/>
<protein>
    <recommendedName>
        <fullName evidence="11">Peptidase metallopeptidase domain-containing protein</fullName>
    </recommendedName>
</protein>
<sequence>MKLVLIAALFTMAYAAPAAEQNDVLNYLTQFGYLEAAQLHNRLSVVEAVKKLQNMAHIPETGVIDQATIEFTNKPRCGVPDFVNGQPRAARNVAWSKRNITYHIGKKTLDLTEEQYADNMKLALDTWANYVNLHFERVSDVKSADIISFFGAGDHGCGYPFDGPNGVLAHAFFPQHGDIHFDNDEKWNLGGVNGYDFFSVALHELGHSLGLEHSSVKEAVMYPTYSVWSKLHKDDIDRIQKLYP</sequence>
<dbReference type="SUPFAM" id="SSF55486">
    <property type="entry name" value="Metalloproteases ('zincins'), catalytic domain"/>
    <property type="match status" value="1"/>
</dbReference>
<feature type="binding site" description="in inhibited form" evidence="8">
    <location>
        <position position="77"/>
    </location>
    <ligand>
        <name>Zn(2+)</name>
        <dbReference type="ChEBI" id="CHEBI:29105"/>
        <label>2</label>
        <note>catalytic</note>
    </ligand>
</feature>
<dbReference type="Pfam" id="PF01471">
    <property type="entry name" value="PG_binding_1"/>
    <property type="match status" value="1"/>
</dbReference>
<dbReference type="InterPro" id="IPR001818">
    <property type="entry name" value="Pept_M10_metallopeptidase"/>
</dbReference>
<reference evidence="12 13" key="1">
    <citation type="journal article" date="2018" name="Elife">
        <title>Firefly genomes illuminate parallel origins of bioluminescence in beetles.</title>
        <authorList>
            <person name="Fallon T.R."/>
            <person name="Lower S.E."/>
            <person name="Chang C.H."/>
            <person name="Bessho-Uehara M."/>
            <person name="Martin G.J."/>
            <person name="Bewick A.J."/>
            <person name="Behringer M."/>
            <person name="Debat H.J."/>
            <person name="Wong I."/>
            <person name="Day J.C."/>
            <person name="Suvorov A."/>
            <person name="Silva C.J."/>
            <person name="Stanger-Hall K.F."/>
            <person name="Hall D.W."/>
            <person name="Schmitz R.J."/>
            <person name="Nelson D.R."/>
            <person name="Lewis S.M."/>
            <person name="Shigenobu S."/>
            <person name="Bybee S.M."/>
            <person name="Larracuente A.M."/>
            <person name="Oba Y."/>
            <person name="Weng J.K."/>
        </authorList>
    </citation>
    <scope>NUCLEOTIDE SEQUENCE [LARGE SCALE GENOMIC DNA]</scope>
    <source>
        <strain evidence="12">1611_PpyrPB1</strain>
        <tissue evidence="12">Whole body</tissue>
    </source>
</reference>
<dbReference type="GO" id="GO:0031012">
    <property type="term" value="C:extracellular matrix"/>
    <property type="evidence" value="ECO:0007669"/>
    <property type="project" value="InterPro"/>
</dbReference>
<dbReference type="Gene3D" id="3.40.390.10">
    <property type="entry name" value="Collagenase (Catalytic Domain)"/>
    <property type="match status" value="1"/>
</dbReference>
<dbReference type="GO" id="GO:0008270">
    <property type="term" value="F:zinc ion binding"/>
    <property type="evidence" value="ECO:0007669"/>
    <property type="project" value="InterPro"/>
</dbReference>
<dbReference type="OrthoDB" id="10030048at2759"/>
<dbReference type="PANTHER" id="PTHR10201:SF323">
    <property type="entry name" value="MATRIX METALLOPROTEINASE-21"/>
    <property type="match status" value="1"/>
</dbReference>
<feature type="binding site" evidence="8">
    <location>
        <position position="155"/>
    </location>
    <ligand>
        <name>Zn(2+)</name>
        <dbReference type="ChEBI" id="CHEBI:29105"/>
        <label>1</label>
    </ligand>
</feature>
<keyword evidence="2" id="KW-0645">Protease</keyword>
<keyword evidence="6" id="KW-0482">Metalloprotease</keyword>
<feature type="binding site" evidence="8">
    <location>
        <position position="182"/>
    </location>
    <ligand>
        <name>Ca(2+)</name>
        <dbReference type="ChEBI" id="CHEBI:29108"/>
        <label>3</label>
    </ligand>
</feature>
<feature type="binding site" evidence="8">
    <location>
        <position position="203"/>
    </location>
    <ligand>
        <name>Zn(2+)</name>
        <dbReference type="ChEBI" id="CHEBI:29105"/>
        <label>2</label>
        <note>catalytic</note>
    </ligand>
</feature>
<name>A0A5N4AH77_PHOPY</name>
<feature type="short sequence motif" description="Cysteine switch" evidence="9">
    <location>
        <begin position="75"/>
        <end position="83"/>
    </location>
</feature>
<feature type="binding site" evidence="8">
    <location>
        <position position="178"/>
    </location>
    <ligand>
        <name>Ca(2+)</name>
        <dbReference type="ChEBI" id="CHEBI:29108"/>
        <label>2</label>
    </ligand>
</feature>
<dbReference type="GO" id="GO:0006508">
    <property type="term" value="P:proteolysis"/>
    <property type="evidence" value="ECO:0007669"/>
    <property type="project" value="UniProtKB-KW"/>
</dbReference>
<feature type="binding site" evidence="8">
    <location>
        <position position="185"/>
    </location>
    <ligand>
        <name>Ca(2+)</name>
        <dbReference type="ChEBI" id="CHEBI:29108"/>
        <label>1</label>
    </ligand>
</feature>
<feature type="binding site" evidence="8">
    <location>
        <position position="185"/>
    </location>
    <ligand>
        <name>Ca(2+)</name>
        <dbReference type="ChEBI" id="CHEBI:29108"/>
        <label>3</label>
    </ligand>
</feature>
<accession>A0A5N4AH77</accession>
<dbReference type="AlphaFoldDB" id="A0A5N4AH77"/>
<evidence type="ECO:0000256" key="6">
    <source>
        <dbReference type="ARBA" id="ARBA00023049"/>
    </source>
</evidence>
<keyword evidence="4" id="KW-0378">Hydrolase</keyword>
<keyword evidence="8" id="KW-0106">Calcium</keyword>
<evidence type="ECO:0000256" key="8">
    <source>
        <dbReference type="PIRSR" id="PIRSR621190-2"/>
    </source>
</evidence>
<gene>
    <name evidence="12" type="ORF">PPYR_10697</name>
</gene>
<feature type="binding site" evidence="8">
    <location>
        <position position="180"/>
    </location>
    <ligand>
        <name>Zn(2+)</name>
        <dbReference type="ChEBI" id="CHEBI:29105"/>
        <label>1</label>
    </ligand>
</feature>
<dbReference type="EMBL" id="VVIM01000007">
    <property type="protein sequence ID" value="KAB0796636.1"/>
    <property type="molecule type" value="Genomic_DNA"/>
</dbReference>
<dbReference type="InterPro" id="IPR006026">
    <property type="entry name" value="Peptidase_Metallo"/>
</dbReference>
<comment type="cofactor">
    <cofactor evidence="8">
        <name>Ca(2+)</name>
        <dbReference type="ChEBI" id="CHEBI:29108"/>
    </cofactor>
    <text evidence="8">Can bind about 5 Ca(2+) ions per subunit.</text>
</comment>
<dbReference type="InterPro" id="IPR033739">
    <property type="entry name" value="M10A_MMP"/>
</dbReference>
<feature type="binding site" evidence="8">
    <location>
        <position position="170"/>
    </location>
    <ligand>
        <name>Zn(2+)</name>
        <dbReference type="ChEBI" id="CHEBI:29105"/>
        <label>1</label>
    </ligand>
</feature>
<dbReference type="Pfam" id="PF00413">
    <property type="entry name" value="Peptidase_M10"/>
    <property type="match status" value="1"/>
</dbReference>
<dbReference type="GO" id="GO:0030574">
    <property type="term" value="P:collagen catabolic process"/>
    <property type="evidence" value="ECO:0007669"/>
    <property type="project" value="TreeGrafter"/>
</dbReference>
<feature type="chain" id="PRO_5024369359" description="Peptidase metallopeptidase domain-containing protein" evidence="10">
    <location>
        <begin position="16"/>
        <end position="244"/>
    </location>
</feature>
<evidence type="ECO:0000256" key="3">
    <source>
        <dbReference type="ARBA" id="ARBA00022723"/>
    </source>
</evidence>
<dbReference type="GO" id="GO:0004222">
    <property type="term" value="F:metalloendopeptidase activity"/>
    <property type="evidence" value="ECO:0007669"/>
    <property type="project" value="InterPro"/>
</dbReference>
<dbReference type="InterPro" id="IPR024079">
    <property type="entry name" value="MetalloPept_cat_dom_sf"/>
</dbReference>
<dbReference type="InterPro" id="IPR002477">
    <property type="entry name" value="Peptidoglycan-bd-like"/>
</dbReference>
<evidence type="ECO:0000256" key="1">
    <source>
        <dbReference type="ARBA" id="ARBA00010370"/>
    </source>
</evidence>
<comment type="caution">
    <text evidence="12">The sequence shown here is derived from an EMBL/GenBank/DDBJ whole genome shotgun (WGS) entry which is preliminary data.</text>
</comment>
<dbReference type="GO" id="GO:0030198">
    <property type="term" value="P:extracellular matrix organization"/>
    <property type="evidence" value="ECO:0007669"/>
    <property type="project" value="TreeGrafter"/>
</dbReference>
<feature type="binding site" evidence="8">
    <location>
        <position position="110"/>
    </location>
    <ligand>
        <name>Ca(2+)</name>
        <dbReference type="ChEBI" id="CHEBI:29108"/>
        <label>1</label>
    </ligand>
</feature>
<dbReference type="InterPro" id="IPR021190">
    <property type="entry name" value="Pept_M10A"/>
</dbReference>
<evidence type="ECO:0000256" key="5">
    <source>
        <dbReference type="ARBA" id="ARBA00022833"/>
    </source>
</evidence>
<dbReference type="CDD" id="cd04278">
    <property type="entry name" value="ZnMc_MMP"/>
    <property type="match status" value="1"/>
</dbReference>
<keyword evidence="5 8" id="KW-0862">Zinc</keyword>
<feature type="active site" evidence="7">
    <location>
        <position position="204"/>
    </location>
</feature>
<feature type="binding site" evidence="8">
    <location>
        <position position="162"/>
    </location>
    <ligand>
        <name>Ca(2+)</name>
        <dbReference type="ChEBI" id="CHEBI:29108"/>
        <label>3</label>
    </ligand>
</feature>
<proteinExistence type="inferred from homology"/>
<keyword evidence="3 8" id="KW-0479">Metal-binding</keyword>
<comment type="similarity">
    <text evidence="1">Belongs to the peptidase M10A family.</text>
</comment>
<dbReference type="SMART" id="SM00235">
    <property type="entry name" value="ZnMc"/>
    <property type="match status" value="1"/>
</dbReference>
<evidence type="ECO:0000256" key="7">
    <source>
        <dbReference type="PIRSR" id="PIRSR621190-1"/>
    </source>
</evidence>
<evidence type="ECO:0000256" key="10">
    <source>
        <dbReference type="SAM" id="SignalP"/>
    </source>
</evidence>
<feature type="binding site" evidence="8">
    <location>
        <position position="221"/>
    </location>
    <ligand>
        <name>Zn(2+)</name>
        <dbReference type="ChEBI" id="CHEBI:29105"/>
        <label>2</label>
        <note>catalytic</note>
    </ligand>
</feature>